<dbReference type="InterPro" id="IPR008972">
    <property type="entry name" value="Cupredoxin"/>
</dbReference>
<comment type="cofactor">
    <cofactor evidence="2">
        <name>Cu cation</name>
        <dbReference type="ChEBI" id="CHEBI:23378"/>
    </cofactor>
</comment>
<dbReference type="Pfam" id="PF00394">
    <property type="entry name" value="Cu-oxidase"/>
    <property type="match status" value="2"/>
</dbReference>
<evidence type="ECO:0000313" key="17">
    <source>
        <dbReference type="Proteomes" id="UP001383192"/>
    </source>
</evidence>
<reference evidence="16 17" key="1">
    <citation type="submission" date="2024-01" db="EMBL/GenBank/DDBJ databases">
        <title>A draft genome for a cacao thread blight-causing isolate of Paramarasmius palmivorus.</title>
        <authorList>
            <person name="Baruah I.K."/>
            <person name="Bukari Y."/>
            <person name="Amoako-Attah I."/>
            <person name="Meinhardt L.W."/>
            <person name="Bailey B.A."/>
            <person name="Cohen S.P."/>
        </authorList>
    </citation>
    <scope>NUCLEOTIDE SEQUENCE [LARGE SCALE GENOMIC DNA]</scope>
    <source>
        <strain evidence="16 17">GH-12</strain>
    </source>
</reference>
<feature type="domain" description="Plastocyanin-like" evidence="13">
    <location>
        <begin position="228"/>
        <end position="265"/>
    </location>
</feature>
<evidence type="ECO:0000256" key="6">
    <source>
        <dbReference type="ARBA" id="ARBA00022525"/>
    </source>
</evidence>
<dbReference type="GO" id="GO:0005507">
    <property type="term" value="F:copper ion binding"/>
    <property type="evidence" value="ECO:0007669"/>
    <property type="project" value="InterPro"/>
</dbReference>
<dbReference type="InterPro" id="IPR045087">
    <property type="entry name" value="Cu-oxidase_fam"/>
</dbReference>
<evidence type="ECO:0000256" key="9">
    <source>
        <dbReference type="ARBA" id="ARBA00023008"/>
    </source>
</evidence>
<evidence type="ECO:0000313" key="16">
    <source>
        <dbReference type="EMBL" id="KAK7030481.1"/>
    </source>
</evidence>
<dbReference type="Gene3D" id="2.60.40.420">
    <property type="entry name" value="Cupredoxins - blue copper proteins"/>
    <property type="match status" value="3"/>
</dbReference>
<evidence type="ECO:0000256" key="5">
    <source>
        <dbReference type="ARBA" id="ARBA00012297"/>
    </source>
</evidence>
<comment type="caution">
    <text evidence="16">The sequence shown here is derived from an EMBL/GenBank/DDBJ whole genome shotgun (WGS) entry which is preliminary data.</text>
</comment>
<dbReference type="PANTHER" id="PTHR11709:SF394">
    <property type="entry name" value="FI03373P-RELATED"/>
    <property type="match status" value="1"/>
</dbReference>
<evidence type="ECO:0000259" key="14">
    <source>
        <dbReference type="Pfam" id="PF07731"/>
    </source>
</evidence>
<dbReference type="PANTHER" id="PTHR11709">
    <property type="entry name" value="MULTI-COPPER OXIDASE"/>
    <property type="match status" value="1"/>
</dbReference>
<dbReference type="Pfam" id="PF07731">
    <property type="entry name" value="Cu-oxidase_2"/>
    <property type="match status" value="1"/>
</dbReference>
<keyword evidence="17" id="KW-1185">Reference proteome</keyword>
<dbReference type="EMBL" id="JAYKXP010000075">
    <property type="protein sequence ID" value="KAK7030481.1"/>
    <property type="molecule type" value="Genomic_DNA"/>
</dbReference>
<evidence type="ECO:0000256" key="11">
    <source>
        <dbReference type="ARBA" id="ARBA00023180"/>
    </source>
</evidence>
<feature type="domain" description="Plastocyanin-like" evidence="15">
    <location>
        <begin position="33"/>
        <end position="75"/>
    </location>
</feature>
<dbReference type="AlphaFoldDB" id="A0AAW0BUF1"/>
<dbReference type="Proteomes" id="UP001383192">
    <property type="component" value="Unassembled WGS sequence"/>
</dbReference>
<evidence type="ECO:0000256" key="10">
    <source>
        <dbReference type="ARBA" id="ARBA00023157"/>
    </source>
</evidence>
<feature type="domain" description="Plastocyanin-like" evidence="13">
    <location>
        <begin position="89"/>
        <end position="185"/>
    </location>
</feature>
<dbReference type="InterPro" id="IPR001117">
    <property type="entry name" value="Cu-oxidase_2nd"/>
</dbReference>
<keyword evidence="6" id="KW-0964">Secreted</keyword>
<accession>A0AAW0BUF1</accession>
<protein>
    <recommendedName>
        <fullName evidence="5">laccase</fullName>
        <ecNumber evidence="5">1.10.3.2</ecNumber>
    </recommendedName>
</protein>
<dbReference type="FunFam" id="2.60.40.420:FF:000045">
    <property type="entry name" value="Laccase 2"/>
    <property type="match status" value="1"/>
</dbReference>
<dbReference type="GO" id="GO:0052716">
    <property type="term" value="F:hydroquinone:oxygen oxidoreductase activity"/>
    <property type="evidence" value="ECO:0007669"/>
    <property type="project" value="UniProtKB-EC"/>
</dbReference>
<evidence type="ECO:0000256" key="2">
    <source>
        <dbReference type="ARBA" id="ARBA00001935"/>
    </source>
</evidence>
<evidence type="ECO:0000256" key="1">
    <source>
        <dbReference type="ARBA" id="ARBA00000349"/>
    </source>
</evidence>
<dbReference type="EC" id="1.10.3.2" evidence="5"/>
<feature type="chain" id="PRO_5043631498" description="laccase" evidence="12">
    <location>
        <begin position="23"/>
        <end position="476"/>
    </location>
</feature>
<keyword evidence="12" id="KW-0732">Signal</keyword>
<dbReference type="GO" id="GO:0005576">
    <property type="term" value="C:extracellular region"/>
    <property type="evidence" value="ECO:0007669"/>
    <property type="project" value="UniProtKB-SubCell"/>
</dbReference>
<evidence type="ECO:0000256" key="8">
    <source>
        <dbReference type="ARBA" id="ARBA00023002"/>
    </source>
</evidence>
<evidence type="ECO:0000256" key="12">
    <source>
        <dbReference type="SAM" id="SignalP"/>
    </source>
</evidence>
<dbReference type="CDD" id="cd13903">
    <property type="entry name" value="CuRO_3_Tv-LCC_like"/>
    <property type="match status" value="1"/>
</dbReference>
<dbReference type="SUPFAM" id="SSF49503">
    <property type="entry name" value="Cupredoxins"/>
    <property type="match status" value="3"/>
</dbReference>
<comment type="subcellular location">
    <subcellularLocation>
        <location evidence="3">Secreted</location>
    </subcellularLocation>
</comment>
<organism evidence="16 17">
    <name type="scientific">Paramarasmius palmivorus</name>
    <dbReference type="NCBI Taxonomy" id="297713"/>
    <lineage>
        <taxon>Eukaryota</taxon>
        <taxon>Fungi</taxon>
        <taxon>Dikarya</taxon>
        <taxon>Basidiomycota</taxon>
        <taxon>Agaricomycotina</taxon>
        <taxon>Agaricomycetes</taxon>
        <taxon>Agaricomycetidae</taxon>
        <taxon>Agaricales</taxon>
        <taxon>Marasmiineae</taxon>
        <taxon>Marasmiaceae</taxon>
        <taxon>Paramarasmius</taxon>
    </lineage>
</organism>
<evidence type="ECO:0000256" key="4">
    <source>
        <dbReference type="ARBA" id="ARBA00010609"/>
    </source>
</evidence>
<name>A0AAW0BUF1_9AGAR</name>
<feature type="signal peptide" evidence="12">
    <location>
        <begin position="1"/>
        <end position="22"/>
    </location>
</feature>
<proteinExistence type="inferred from homology"/>
<comment type="similarity">
    <text evidence="4">Belongs to the multicopper oxidase family.</text>
</comment>
<keyword evidence="7" id="KW-0479">Metal-binding</keyword>
<feature type="domain" description="Plastocyanin-like" evidence="14">
    <location>
        <begin position="327"/>
        <end position="449"/>
    </location>
</feature>
<keyword evidence="10" id="KW-1015">Disulfide bond</keyword>
<evidence type="ECO:0000259" key="15">
    <source>
        <dbReference type="Pfam" id="PF07732"/>
    </source>
</evidence>
<keyword evidence="11" id="KW-0325">Glycoprotein</keyword>
<gene>
    <name evidence="16" type="primary">lcc3_12</name>
    <name evidence="16" type="ORF">VNI00_014069</name>
</gene>
<evidence type="ECO:0000259" key="13">
    <source>
        <dbReference type="Pfam" id="PF00394"/>
    </source>
</evidence>
<evidence type="ECO:0000256" key="7">
    <source>
        <dbReference type="ARBA" id="ARBA00022723"/>
    </source>
</evidence>
<dbReference type="Pfam" id="PF07732">
    <property type="entry name" value="Cu-oxidase_3"/>
    <property type="match status" value="1"/>
</dbReference>
<sequence length="476" mass="51255">MARIHSLLSLITVSVLLGASRAAIGPVADLVITNQVVSPDGFSREAILAGGSTIGPLIVATKGDTLKLNVVNNLHVPDQSMLQSTSISTVITLADWYHAKAKGTVIGNPQTTLINGLGRWSQGSATDLTVIKVTQGKRYRMRLVNVACDPAYEFSIDSHLMNIIEADGVNHEQHEVDQLKIYAGKDLTPGEHFNMCTKETSEQDNDILSLLVPCAIIFSETILTRLVKLNANQPVGNYWIRANPNLGVQGFTNGINSAILRYEGAAEEEPLVVTFSPSKPLREADLAALENPGAPGNPTPGGVDYALNLAFTFTGGRFQVNGVSYGDPPVPVLLQILSGAQTPDSLLPQGSVFHLPANAVVELSMPGGLLGLEHPIHLHGHSFDVVRSAGSSTYNYANPPRRDVVNIGSASDNVTIRFRTDNPGPWFLHCHIDWHLDTGFAAVFAERPEEWTSTINPPVAWENLCPTYQNTPASDL</sequence>
<evidence type="ECO:0000256" key="3">
    <source>
        <dbReference type="ARBA" id="ARBA00004613"/>
    </source>
</evidence>
<comment type="catalytic activity">
    <reaction evidence="1">
        <text>4 hydroquinone + O2 = 4 benzosemiquinone + 2 H2O</text>
        <dbReference type="Rhea" id="RHEA:11276"/>
        <dbReference type="ChEBI" id="CHEBI:15377"/>
        <dbReference type="ChEBI" id="CHEBI:15379"/>
        <dbReference type="ChEBI" id="CHEBI:17594"/>
        <dbReference type="ChEBI" id="CHEBI:17977"/>
        <dbReference type="EC" id="1.10.3.2"/>
    </reaction>
</comment>
<dbReference type="InterPro" id="IPR011706">
    <property type="entry name" value="Cu-oxidase_C"/>
</dbReference>
<dbReference type="InterPro" id="IPR011707">
    <property type="entry name" value="Cu-oxidase-like_N"/>
</dbReference>
<keyword evidence="9" id="KW-0186">Copper</keyword>
<keyword evidence="8" id="KW-0560">Oxidoreductase</keyword>